<dbReference type="SUPFAM" id="SSF46785">
    <property type="entry name" value="Winged helix' DNA-binding domain"/>
    <property type="match status" value="1"/>
</dbReference>
<keyword evidence="9" id="KW-1185">Reference proteome</keyword>
<dbReference type="PANTHER" id="PTHR30126:SF5">
    <property type="entry name" value="HTH-TYPE TRANSCRIPTIONAL ACTIVATOR CMPR"/>
    <property type="match status" value="1"/>
</dbReference>
<protein>
    <recommendedName>
        <fullName evidence="5">HTH-type transcriptional regulator CbbR</fullName>
    </recommendedName>
    <alternativeName>
        <fullName evidence="6">RuBisCO operon transcriptional regulator</fullName>
    </alternativeName>
</protein>
<evidence type="ECO:0000256" key="1">
    <source>
        <dbReference type="ARBA" id="ARBA00009437"/>
    </source>
</evidence>
<dbReference type="InterPro" id="IPR005119">
    <property type="entry name" value="LysR_subst-bd"/>
</dbReference>
<dbReference type="Gene3D" id="1.10.10.10">
    <property type="entry name" value="Winged helix-like DNA-binding domain superfamily/Winged helix DNA-binding domain"/>
    <property type="match status" value="1"/>
</dbReference>
<keyword evidence="2" id="KW-0805">Transcription regulation</keyword>
<evidence type="ECO:0000313" key="9">
    <source>
        <dbReference type="Proteomes" id="UP000293520"/>
    </source>
</evidence>
<dbReference type="PRINTS" id="PR00039">
    <property type="entry name" value="HTHLYSR"/>
</dbReference>
<evidence type="ECO:0000259" key="7">
    <source>
        <dbReference type="PROSITE" id="PS50931"/>
    </source>
</evidence>
<evidence type="ECO:0000256" key="4">
    <source>
        <dbReference type="ARBA" id="ARBA00023163"/>
    </source>
</evidence>
<dbReference type="GO" id="GO:0003700">
    <property type="term" value="F:DNA-binding transcription factor activity"/>
    <property type="evidence" value="ECO:0007669"/>
    <property type="project" value="InterPro"/>
</dbReference>
<dbReference type="Proteomes" id="UP000293520">
    <property type="component" value="Unassembled WGS sequence"/>
</dbReference>
<keyword evidence="3" id="KW-0238">DNA-binding</keyword>
<dbReference type="Pfam" id="PF00126">
    <property type="entry name" value="HTH_1"/>
    <property type="match status" value="1"/>
</dbReference>
<dbReference type="InterPro" id="IPR036390">
    <property type="entry name" value="WH_DNA-bd_sf"/>
</dbReference>
<proteinExistence type="inferred from homology"/>
<dbReference type="EMBL" id="SISK01000013">
    <property type="protein sequence ID" value="TBN37534.1"/>
    <property type="molecule type" value="Genomic_DNA"/>
</dbReference>
<evidence type="ECO:0000256" key="5">
    <source>
        <dbReference type="ARBA" id="ARBA00039279"/>
    </source>
</evidence>
<dbReference type="InterPro" id="IPR036388">
    <property type="entry name" value="WH-like_DNA-bd_sf"/>
</dbReference>
<sequence>MQIFREVAQQLSYTRAAEILNLTQPAAFAQVRQLEDHLGHCLIERLGKTLYLTQAGQIVLKAAHRMLEETANLDMALAELRGLARGRLRLAAVSTAKYDIPARIGAFSAAHPGIEVVLTVGNREELLARFLRNADDLYILGTPPEELGAAVERFAENPLVVIAPSDHPLTRKRGLTMRDVARYPFVMRESGSGTRLAAERCFAEAGAVPKVRIELGANEAVKQGVIAGMGLSVLSRGTVALELRHGYLAELDVHPFPIIRHWHVAWPEAKRLSLAAQAFLDGLMGR</sequence>
<comment type="caution">
    <text evidence="8">The sequence shown here is derived from an EMBL/GenBank/DDBJ whole genome shotgun (WGS) entry which is preliminary data.</text>
</comment>
<dbReference type="Pfam" id="PF03466">
    <property type="entry name" value="LysR_substrate"/>
    <property type="match status" value="1"/>
</dbReference>
<keyword evidence="4" id="KW-0804">Transcription</keyword>
<dbReference type="OrthoDB" id="9814165at2"/>
<evidence type="ECO:0000256" key="2">
    <source>
        <dbReference type="ARBA" id="ARBA00023015"/>
    </source>
</evidence>
<dbReference type="CDD" id="cd08419">
    <property type="entry name" value="PBP2_CbbR_RubisCO_like"/>
    <property type="match status" value="1"/>
</dbReference>
<name>A0A4Q9FXU7_9RHOB</name>
<feature type="domain" description="HTH lysR-type" evidence="7">
    <location>
        <begin position="1"/>
        <end position="53"/>
    </location>
</feature>
<dbReference type="AlphaFoldDB" id="A0A4Q9FXU7"/>
<dbReference type="PANTHER" id="PTHR30126">
    <property type="entry name" value="HTH-TYPE TRANSCRIPTIONAL REGULATOR"/>
    <property type="match status" value="1"/>
</dbReference>
<dbReference type="InterPro" id="IPR000847">
    <property type="entry name" value="LysR_HTH_N"/>
</dbReference>
<organism evidence="8 9">
    <name type="scientific">Paracoccus subflavus</name>
    <dbReference type="NCBI Taxonomy" id="2528244"/>
    <lineage>
        <taxon>Bacteria</taxon>
        <taxon>Pseudomonadati</taxon>
        <taxon>Pseudomonadota</taxon>
        <taxon>Alphaproteobacteria</taxon>
        <taxon>Rhodobacterales</taxon>
        <taxon>Paracoccaceae</taxon>
        <taxon>Paracoccus</taxon>
    </lineage>
</organism>
<dbReference type="Gene3D" id="3.40.190.290">
    <property type="match status" value="1"/>
</dbReference>
<evidence type="ECO:0000313" key="8">
    <source>
        <dbReference type="EMBL" id="TBN37534.1"/>
    </source>
</evidence>
<reference evidence="8 9" key="1">
    <citation type="submission" date="2019-02" db="EMBL/GenBank/DDBJ databases">
        <title>Paracoccus subflavus sp. nov., isolated from marine sediment of the Pacific Ocean.</title>
        <authorList>
            <person name="Zhang G."/>
        </authorList>
    </citation>
    <scope>NUCLEOTIDE SEQUENCE [LARGE SCALE GENOMIC DNA]</scope>
    <source>
        <strain evidence="8 9">GY0581</strain>
    </source>
</reference>
<dbReference type="SUPFAM" id="SSF53850">
    <property type="entry name" value="Periplasmic binding protein-like II"/>
    <property type="match status" value="1"/>
</dbReference>
<comment type="similarity">
    <text evidence="1">Belongs to the LysR transcriptional regulatory family.</text>
</comment>
<evidence type="ECO:0000256" key="3">
    <source>
        <dbReference type="ARBA" id="ARBA00023125"/>
    </source>
</evidence>
<evidence type="ECO:0000256" key="6">
    <source>
        <dbReference type="ARBA" id="ARBA00043141"/>
    </source>
</evidence>
<gene>
    <name evidence="8" type="ORF">EYE42_14435</name>
</gene>
<accession>A0A4Q9FXU7</accession>
<dbReference type="PROSITE" id="PS50931">
    <property type="entry name" value="HTH_LYSR"/>
    <property type="match status" value="1"/>
</dbReference>
<dbReference type="GO" id="GO:0000976">
    <property type="term" value="F:transcription cis-regulatory region binding"/>
    <property type="evidence" value="ECO:0007669"/>
    <property type="project" value="TreeGrafter"/>
</dbReference>